<dbReference type="Pfam" id="PF12774">
    <property type="entry name" value="AAA_6"/>
    <property type="match status" value="1"/>
</dbReference>
<feature type="domain" description="Dynein heavy chain hydrolytic ATP-binding dynein motor region" evidence="2">
    <location>
        <begin position="305"/>
        <end position="411"/>
    </location>
</feature>
<dbReference type="GO" id="GO:0051959">
    <property type="term" value="F:dynein light intermediate chain binding"/>
    <property type="evidence" value="ECO:0007669"/>
    <property type="project" value="InterPro"/>
</dbReference>
<feature type="region of interest" description="Disordered" evidence="1">
    <location>
        <begin position="1"/>
        <end position="33"/>
    </location>
</feature>
<organism evidence="3 4">
    <name type="scientific">Hamiltosporidium magnivora</name>
    <dbReference type="NCBI Taxonomy" id="148818"/>
    <lineage>
        <taxon>Eukaryota</taxon>
        <taxon>Fungi</taxon>
        <taxon>Fungi incertae sedis</taxon>
        <taxon>Microsporidia</taxon>
        <taxon>Dubosqiidae</taxon>
        <taxon>Hamiltosporidium</taxon>
    </lineage>
</organism>
<evidence type="ECO:0000313" key="3">
    <source>
        <dbReference type="EMBL" id="TBT97653.1"/>
    </source>
</evidence>
<comment type="caution">
    <text evidence="3">The sequence shown here is derived from an EMBL/GenBank/DDBJ whole genome shotgun (WGS) entry which is preliminary data.</text>
</comment>
<dbReference type="InterPro" id="IPR027417">
    <property type="entry name" value="P-loop_NTPase"/>
</dbReference>
<dbReference type="GO" id="GO:0005524">
    <property type="term" value="F:ATP binding"/>
    <property type="evidence" value="ECO:0007669"/>
    <property type="project" value="InterPro"/>
</dbReference>
<evidence type="ECO:0000313" key="4">
    <source>
        <dbReference type="Proteomes" id="UP000293045"/>
    </source>
</evidence>
<dbReference type="Gene3D" id="3.40.50.300">
    <property type="entry name" value="P-loop containing nucleotide triphosphate hydrolases"/>
    <property type="match status" value="1"/>
</dbReference>
<dbReference type="PANTHER" id="PTHR10676">
    <property type="entry name" value="DYNEIN HEAVY CHAIN FAMILY PROTEIN"/>
    <property type="match status" value="1"/>
</dbReference>
<dbReference type="VEuPathDB" id="MicrosporidiaDB:CWI39_2826p0010"/>
<protein>
    <recommendedName>
        <fullName evidence="2">Dynein heavy chain hydrolytic ATP-binding dynein motor region domain-containing protein</fullName>
    </recommendedName>
</protein>
<dbReference type="AlphaFoldDB" id="A0A4Q9KSD4"/>
<proteinExistence type="predicted"/>
<evidence type="ECO:0000259" key="2">
    <source>
        <dbReference type="Pfam" id="PF12774"/>
    </source>
</evidence>
<feature type="non-terminal residue" evidence="3">
    <location>
        <position position="1"/>
    </location>
</feature>
<feature type="region of interest" description="Disordered" evidence="1">
    <location>
        <begin position="536"/>
        <end position="557"/>
    </location>
</feature>
<dbReference type="EMBL" id="PIXR01002826">
    <property type="protein sequence ID" value="TBT97653.1"/>
    <property type="molecule type" value="Genomic_DNA"/>
</dbReference>
<evidence type="ECO:0000256" key="1">
    <source>
        <dbReference type="SAM" id="MobiDB-lite"/>
    </source>
</evidence>
<dbReference type="InterPro" id="IPR026983">
    <property type="entry name" value="DHC"/>
</dbReference>
<dbReference type="GO" id="GO:0045505">
    <property type="term" value="F:dynein intermediate chain binding"/>
    <property type="evidence" value="ECO:0007669"/>
    <property type="project" value="InterPro"/>
</dbReference>
<accession>A0A4Q9KSD4</accession>
<dbReference type="GO" id="GO:0097729">
    <property type="term" value="C:9+2 motile cilium"/>
    <property type="evidence" value="ECO:0007669"/>
    <property type="project" value="TreeGrafter"/>
</dbReference>
<reference evidence="3 4" key="1">
    <citation type="submission" date="2017-12" db="EMBL/GenBank/DDBJ databases">
        <authorList>
            <person name="Pombert J.-F."/>
            <person name="Haag K.L."/>
            <person name="Ebert D."/>
        </authorList>
    </citation>
    <scope>NUCLEOTIDE SEQUENCE [LARGE SCALE GENOMIC DNA]</scope>
    <source>
        <strain evidence="3">IL-BN-2</strain>
    </source>
</reference>
<dbReference type="Proteomes" id="UP000293045">
    <property type="component" value="Unassembled WGS sequence"/>
</dbReference>
<dbReference type="VEuPathDB" id="MicrosporidiaDB:CWI36_1926p0010"/>
<dbReference type="InterPro" id="IPR035699">
    <property type="entry name" value="AAA_6"/>
</dbReference>
<sequence length="557" mass="62348">YDIQQGVNNNTNPLNNNTNPVNNNTNPVNNNTNTLKNNLVRIINTFNYEITRLLINMFYNKNRDLHVIDELISEYSYFKGVNSNSKREMINYKISVINKYIKEKRGVINLYPRVYKGRSESIDKEGVSDRLESIDMSSNYKGVSNKDNIIEEGVSNKDIVEGVSDKSSNYKGVSNKNNIIDEGVRDKDNIIEGFRNKNGDYKGVSNKNNIIDEGVTYKDNIIEGFRNKNGDYKGVSNKNNMIEEGVSNKDNIIEGVSDKSSNYKGVSNKNGDYKGVNNTTNTTHPFTKSLTNTPYNTLYSFDTPYGFNYYPPPSLILTPLTITVLSYISLSLLQLQGVILYGPSGTGKTETVKYYSRLKGKRLITFCCNNTCSYDTLNNIFYGCYKTNSYVCFDEFNRLTKEVMSTVEDLILYYKGVKVFLTMNLGYKGRYELPRTLKGVLGIINVEGVSDSDMVGGFSDSGNVLKGDSDRDSVLECVNDSRNILEGVSDNTMLEGVSNSSMLVGVSNNNNEQQGVSNMSNNIKGVINKNNEQQGVSHMSNNIKGDSNKNNEQQGVS</sequence>
<dbReference type="SUPFAM" id="SSF52540">
    <property type="entry name" value="P-loop containing nucleoside triphosphate hydrolases"/>
    <property type="match status" value="1"/>
</dbReference>
<gene>
    <name evidence="3" type="ORF">CWI39_2826p0010</name>
</gene>
<name>A0A4Q9KSD4_9MICR</name>
<feature type="non-terminal residue" evidence="3">
    <location>
        <position position="557"/>
    </location>
</feature>
<dbReference type="GO" id="GO:0030286">
    <property type="term" value="C:dynein complex"/>
    <property type="evidence" value="ECO:0007669"/>
    <property type="project" value="InterPro"/>
</dbReference>
<dbReference type="GO" id="GO:0060294">
    <property type="term" value="P:cilium movement involved in cell motility"/>
    <property type="evidence" value="ECO:0007669"/>
    <property type="project" value="TreeGrafter"/>
</dbReference>
<feature type="compositionally biased region" description="Low complexity" evidence="1">
    <location>
        <begin position="7"/>
        <end position="33"/>
    </location>
</feature>
<dbReference type="VEuPathDB" id="MicrosporidiaDB:CWI36_1876p0010"/>
<dbReference type="GO" id="GO:0008569">
    <property type="term" value="F:minus-end-directed microtubule motor activity"/>
    <property type="evidence" value="ECO:0007669"/>
    <property type="project" value="TreeGrafter"/>
</dbReference>